<evidence type="ECO:0000256" key="3">
    <source>
        <dbReference type="ARBA" id="ARBA00022741"/>
    </source>
</evidence>
<dbReference type="PANTHER" id="PTHR42734:SF17">
    <property type="entry name" value="METAL TRANSPORT SYSTEM ATP-BINDING PROTEIN TM_0124-RELATED"/>
    <property type="match status" value="1"/>
</dbReference>
<dbReference type="Proteomes" id="UP000295717">
    <property type="component" value="Unassembled WGS sequence"/>
</dbReference>
<accession>A0A4R3N425</accession>
<dbReference type="EMBL" id="SMAO01000001">
    <property type="protein sequence ID" value="TCT23910.1"/>
    <property type="molecule type" value="Genomic_DNA"/>
</dbReference>
<gene>
    <name evidence="6" type="ORF">EDC35_101224</name>
</gene>
<dbReference type="SUPFAM" id="SSF52540">
    <property type="entry name" value="P-loop containing nucleoside triphosphate hydrolases"/>
    <property type="match status" value="1"/>
</dbReference>
<proteinExistence type="inferred from homology"/>
<evidence type="ECO:0000313" key="6">
    <source>
        <dbReference type="EMBL" id="TCT23910.1"/>
    </source>
</evidence>
<dbReference type="InterPro" id="IPR003439">
    <property type="entry name" value="ABC_transporter-like_ATP-bd"/>
</dbReference>
<evidence type="ECO:0000313" key="7">
    <source>
        <dbReference type="Proteomes" id="UP000295717"/>
    </source>
</evidence>
<dbReference type="PROSITE" id="PS00211">
    <property type="entry name" value="ABC_TRANSPORTER_1"/>
    <property type="match status" value="1"/>
</dbReference>
<name>A0A4R3N425_9GAMM</name>
<dbReference type="PANTHER" id="PTHR42734">
    <property type="entry name" value="METAL TRANSPORT SYSTEM ATP-BINDING PROTEIN TM_0124-RELATED"/>
    <property type="match status" value="1"/>
</dbReference>
<dbReference type="Pfam" id="PF00005">
    <property type="entry name" value="ABC_tran"/>
    <property type="match status" value="1"/>
</dbReference>
<evidence type="ECO:0000259" key="5">
    <source>
        <dbReference type="PROSITE" id="PS50893"/>
    </source>
</evidence>
<dbReference type="GO" id="GO:0016887">
    <property type="term" value="F:ATP hydrolysis activity"/>
    <property type="evidence" value="ECO:0007669"/>
    <property type="project" value="InterPro"/>
</dbReference>
<dbReference type="GO" id="GO:0005524">
    <property type="term" value="F:ATP binding"/>
    <property type="evidence" value="ECO:0007669"/>
    <property type="project" value="UniProtKB-KW"/>
</dbReference>
<comment type="similarity">
    <text evidence="1">Belongs to the ABC transporter superfamily.</text>
</comment>
<keyword evidence="3" id="KW-0547">Nucleotide-binding</keyword>
<dbReference type="InterPro" id="IPR017871">
    <property type="entry name" value="ABC_transporter-like_CS"/>
</dbReference>
<evidence type="ECO:0000256" key="4">
    <source>
        <dbReference type="ARBA" id="ARBA00022840"/>
    </source>
</evidence>
<organism evidence="6 7">
    <name type="scientific">Thiobaca trueperi</name>
    <dbReference type="NCBI Taxonomy" id="127458"/>
    <lineage>
        <taxon>Bacteria</taxon>
        <taxon>Pseudomonadati</taxon>
        <taxon>Pseudomonadota</taxon>
        <taxon>Gammaproteobacteria</taxon>
        <taxon>Chromatiales</taxon>
        <taxon>Chromatiaceae</taxon>
        <taxon>Thiobaca</taxon>
    </lineage>
</organism>
<keyword evidence="7" id="KW-1185">Reference proteome</keyword>
<evidence type="ECO:0000256" key="1">
    <source>
        <dbReference type="ARBA" id="ARBA00005417"/>
    </source>
</evidence>
<evidence type="ECO:0000256" key="2">
    <source>
        <dbReference type="ARBA" id="ARBA00022448"/>
    </source>
</evidence>
<protein>
    <submittedName>
        <fullName evidence="6">Zinc transport system ATP-binding protein</fullName>
    </submittedName>
</protein>
<dbReference type="InterPro" id="IPR003593">
    <property type="entry name" value="AAA+_ATPase"/>
</dbReference>
<dbReference type="FunFam" id="3.40.50.300:FF:000134">
    <property type="entry name" value="Iron-enterobactin ABC transporter ATP-binding protein"/>
    <property type="match status" value="1"/>
</dbReference>
<dbReference type="InterPro" id="IPR027417">
    <property type="entry name" value="P-loop_NTPase"/>
</dbReference>
<comment type="caution">
    <text evidence="6">The sequence shown here is derived from an EMBL/GenBank/DDBJ whole genome shotgun (WGS) entry which is preliminary data.</text>
</comment>
<reference evidence="6 7" key="1">
    <citation type="submission" date="2019-03" db="EMBL/GenBank/DDBJ databases">
        <title>Genomic Encyclopedia of Type Strains, Phase IV (KMG-IV): sequencing the most valuable type-strain genomes for metagenomic binning, comparative biology and taxonomic classification.</title>
        <authorList>
            <person name="Goeker M."/>
        </authorList>
    </citation>
    <scope>NUCLEOTIDE SEQUENCE [LARGE SCALE GENOMIC DNA]</scope>
    <source>
        <strain evidence="6 7">DSM 13587</strain>
    </source>
</reference>
<sequence length="252" mass="27510">MTEHAPMSNLSSKPAIQVQNLSFSYGESRVLEHVDLTITPGEFVGLVGPNAGGKSTLLKLILGLLEPQTGQIRVLGQTPRQAARRIGYVPQFPSFPRDFPISVEQVVAMGRLGIGSMLGWQRAADRDAARRALNEVEALDLARRRIGSLSGGQLQRVLLARALAGEPEILILDEPTANIDQRVETDVFDLLATLNQRLTILLVSHDIAFISGYVSRVACLNRTLTCHGTDAVDGETIRELYGSHVRLVAHHH</sequence>
<dbReference type="CDD" id="cd03235">
    <property type="entry name" value="ABC_Metallic_Cations"/>
    <property type="match status" value="1"/>
</dbReference>
<dbReference type="AlphaFoldDB" id="A0A4R3N425"/>
<dbReference type="Gene3D" id="3.40.50.300">
    <property type="entry name" value="P-loop containing nucleotide triphosphate hydrolases"/>
    <property type="match status" value="1"/>
</dbReference>
<dbReference type="SMART" id="SM00382">
    <property type="entry name" value="AAA"/>
    <property type="match status" value="1"/>
</dbReference>
<keyword evidence="4 6" id="KW-0067">ATP-binding</keyword>
<feature type="domain" description="ABC transporter" evidence="5">
    <location>
        <begin position="16"/>
        <end position="247"/>
    </location>
</feature>
<keyword evidence="2" id="KW-0813">Transport</keyword>
<dbReference type="InterPro" id="IPR050153">
    <property type="entry name" value="Metal_Ion_Import_ABC"/>
</dbReference>
<dbReference type="PROSITE" id="PS50893">
    <property type="entry name" value="ABC_TRANSPORTER_2"/>
    <property type="match status" value="1"/>
</dbReference>